<feature type="compositionally biased region" description="Basic and acidic residues" evidence="1">
    <location>
        <begin position="408"/>
        <end position="432"/>
    </location>
</feature>
<evidence type="ECO:0000313" key="2">
    <source>
        <dbReference type="EMBL" id="GCE99306.1"/>
    </source>
</evidence>
<feature type="compositionally biased region" description="Basic and acidic residues" evidence="1">
    <location>
        <begin position="1054"/>
        <end position="1065"/>
    </location>
</feature>
<evidence type="ECO:0000313" key="3">
    <source>
        <dbReference type="Proteomes" id="UP000301737"/>
    </source>
</evidence>
<feature type="region of interest" description="Disordered" evidence="1">
    <location>
        <begin position="169"/>
        <end position="248"/>
    </location>
</feature>
<feature type="region of interest" description="Disordered" evidence="1">
    <location>
        <begin position="989"/>
        <end position="1141"/>
    </location>
</feature>
<evidence type="ECO:0000256" key="1">
    <source>
        <dbReference type="SAM" id="MobiDB-lite"/>
    </source>
</evidence>
<gene>
    <name evidence="2" type="ORF">ZYGM_002801</name>
</gene>
<feature type="compositionally biased region" description="Basic and acidic residues" evidence="1">
    <location>
        <begin position="870"/>
        <end position="881"/>
    </location>
</feature>
<protein>
    <submittedName>
        <fullName evidence="2">Uncharacterized protein</fullName>
    </submittedName>
</protein>
<accession>A0A4C2E7S9</accession>
<feature type="compositionally biased region" description="Polar residues" evidence="1">
    <location>
        <begin position="1129"/>
        <end position="1141"/>
    </location>
</feature>
<feature type="compositionally biased region" description="Polar residues" evidence="1">
    <location>
        <begin position="1006"/>
        <end position="1032"/>
    </location>
</feature>
<feature type="compositionally biased region" description="Basic and acidic residues" evidence="1">
    <location>
        <begin position="752"/>
        <end position="764"/>
    </location>
</feature>
<feature type="compositionally biased region" description="Basic and acidic residues" evidence="1">
    <location>
        <begin position="696"/>
        <end position="712"/>
    </location>
</feature>
<dbReference type="EMBL" id="BIMX01000009">
    <property type="protein sequence ID" value="GCE99306.1"/>
    <property type="molecule type" value="Genomic_DNA"/>
</dbReference>
<dbReference type="InterPro" id="IPR036249">
    <property type="entry name" value="Thioredoxin-like_sf"/>
</dbReference>
<feature type="region of interest" description="Disordered" evidence="1">
    <location>
        <begin position="377"/>
        <end position="917"/>
    </location>
</feature>
<feature type="compositionally biased region" description="Polar residues" evidence="1">
    <location>
        <begin position="827"/>
        <end position="848"/>
    </location>
</feature>
<feature type="region of interest" description="Disordered" evidence="1">
    <location>
        <begin position="107"/>
        <end position="129"/>
    </location>
</feature>
<feature type="compositionally biased region" description="Low complexity" evidence="1">
    <location>
        <begin position="459"/>
        <end position="470"/>
    </location>
</feature>
<keyword evidence="3" id="KW-1185">Reference proteome</keyword>
<feature type="region of interest" description="Disordered" evidence="1">
    <location>
        <begin position="1"/>
        <end position="34"/>
    </location>
</feature>
<feature type="compositionally biased region" description="Basic and acidic residues" evidence="1">
    <location>
        <begin position="561"/>
        <end position="576"/>
    </location>
</feature>
<feature type="compositionally biased region" description="Basic and acidic residues" evidence="1">
    <location>
        <begin position="888"/>
        <end position="901"/>
    </location>
</feature>
<dbReference type="OrthoDB" id="4068767at2759"/>
<feature type="compositionally biased region" description="Polar residues" evidence="1">
    <location>
        <begin position="668"/>
        <end position="682"/>
    </location>
</feature>
<dbReference type="Gene3D" id="3.40.30.10">
    <property type="entry name" value="Glutaredoxin"/>
    <property type="match status" value="1"/>
</dbReference>
<feature type="compositionally biased region" description="Basic and acidic residues" evidence="1">
    <location>
        <begin position="18"/>
        <end position="28"/>
    </location>
</feature>
<dbReference type="Proteomes" id="UP000301737">
    <property type="component" value="Unassembled WGS sequence"/>
</dbReference>
<feature type="compositionally biased region" description="Polar residues" evidence="1">
    <location>
        <begin position="1066"/>
        <end position="1075"/>
    </location>
</feature>
<feature type="compositionally biased region" description="Polar residues" evidence="1">
    <location>
        <begin position="322"/>
        <end position="341"/>
    </location>
</feature>
<feature type="compositionally biased region" description="Low complexity" evidence="1">
    <location>
        <begin position="109"/>
        <end position="118"/>
    </location>
</feature>
<organism evidence="2 3">
    <name type="scientific">Zygosaccharomyces mellis</name>
    <dbReference type="NCBI Taxonomy" id="42258"/>
    <lineage>
        <taxon>Eukaryota</taxon>
        <taxon>Fungi</taxon>
        <taxon>Dikarya</taxon>
        <taxon>Ascomycota</taxon>
        <taxon>Saccharomycotina</taxon>
        <taxon>Saccharomycetes</taxon>
        <taxon>Saccharomycetales</taxon>
        <taxon>Saccharomycetaceae</taxon>
        <taxon>Zygosaccharomyces</taxon>
    </lineage>
</organism>
<feature type="compositionally biased region" description="Basic and acidic residues" evidence="1">
    <location>
        <begin position="731"/>
        <end position="741"/>
    </location>
</feature>
<dbReference type="PROSITE" id="PS51354">
    <property type="entry name" value="GLUTAREDOXIN_2"/>
    <property type="match status" value="1"/>
</dbReference>
<dbReference type="SUPFAM" id="SSF52833">
    <property type="entry name" value="Thioredoxin-like"/>
    <property type="match status" value="1"/>
</dbReference>
<feature type="compositionally biased region" description="Basic and acidic residues" evidence="1">
    <location>
        <begin position="584"/>
        <end position="667"/>
    </location>
</feature>
<feature type="compositionally biased region" description="Basic and acidic residues" evidence="1">
    <location>
        <begin position="492"/>
        <end position="501"/>
    </location>
</feature>
<name>A0A4C2E7S9_9SACH</name>
<feature type="compositionally biased region" description="Polar residues" evidence="1">
    <location>
        <begin position="767"/>
        <end position="785"/>
    </location>
</feature>
<proteinExistence type="predicted"/>
<feature type="compositionally biased region" description="Basic and acidic residues" evidence="1">
    <location>
        <begin position="541"/>
        <end position="554"/>
    </location>
</feature>
<reference evidence="2 3" key="1">
    <citation type="submission" date="2019-01" db="EMBL/GenBank/DDBJ databases">
        <title>Draft Genome Sequencing of Zygosaccharomyces mellis Ca-7.</title>
        <authorList>
            <person name="Shiwa Y."/>
            <person name="Kanesaki Y."/>
            <person name="Ishige T."/>
            <person name="Mura K."/>
            <person name="Hori T."/>
            <person name="Tamura T."/>
        </authorList>
    </citation>
    <scope>NUCLEOTIDE SEQUENCE [LARGE SCALE GENOMIC DNA]</scope>
    <source>
        <strain evidence="2 3">Ca-7</strain>
    </source>
</reference>
<comment type="caution">
    <text evidence="2">The sequence shown here is derived from an EMBL/GenBank/DDBJ whole genome shotgun (WGS) entry which is preliminary data.</text>
</comment>
<dbReference type="AlphaFoldDB" id="A0A4C2E7S9"/>
<feature type="region of interest" description="Disordered" evidence="1">
    <location>
        <begin position="276"/>
        <end position="357"/>
    </location>
</feature>
<feature type="compositionally biased region" description="Low complexity" evidence="1">
    <location>
        <begin position="342"/>
        <end position="357"/>
    </location>
</feature>
<sequence length="1263" mass="138470">MRQENRMVAPSLVGDSIRNVDDSSDNSRGEPINYTTSSSMVLNKIQPQDNLVDGSYTTVAELSREGALLTDEMNMDQIINATDKVREDPDQHRQWLKLFKKKQSEQCRNHSNSCSNRSTGSINISPVRSSDSRSLLDSVDLGEDQITFSTQQRLGSIIRNSNGEIIKDESCRPHLAKGESYQSAGGTGETLLTDEKEERPGRRSVRSLDTGSREYLRSLSRSLSRDPAVHRRNQQVSTSDRGESLGNARLYSTNNYSISQADLENAPHIIQTLKEEPEEPEEFHSHHKNVQAAERPSSLPPSKGTASSTGNLKPEQTKAIKENSNSNNKSGYTVSETGVSMSDQDAVSASRRSSVRKSQVLDLDSIMVGIEEYLNNNDSDHEQITDGRNNNKNGTDVPVNIIEDEQYEENRNVIDLTSKNEDNSKNKDKNENESGNGKKSFDDETLPTTQESSAESKDNLNQLSTSSNLSGETPISTQGYIAESETESLASRVEDPTKNKELQNPASIQNVEKGMDVPTESTGHVKNDQGGRNTSGTGDGEPVKQRLSDDKLEHTTSSFKDNGDHSRKVGNPEKTAKNMGYIENKVRLTEDSEEVLKSTEHLQDKTEPAKDPEAAVKGPEEVPKSTEHLQDKTEPAKDPEAAVKGPEEVPKSTEHPQDKTEPAKDAKQSTNTAEPTKSAAQESSKDKESPIPPQLTEDKMESPNNTEKKNNQRGEAPTASEPAEDNAEPNTHPKEKNKQLEETLAVVEPAEDNNKENKQLREAESSVPASTGRTENKAQLDQQHGSDPRISVDNSNTRYFKSGEEQDGYSVERNAGGDLPESHMHTSENSAVSSTSETLKNSAEQHAPQSHLAYAEGRDRASLSGESFSEDSRTENHKSDKLPTNTPNHREPIISDTKIRGGNDVIASDSPKIDANSDKCIPDVTSDMSGQIYSEIERNAKGQEHHEGAFITPGSYALDSEYVTKGAVVHGDQQDNAILSIEGTRGAAEISAKEETGADAEGMSPVTHSNTINDSNLRSTGTSHSLPSSNTVDADESAEKQEASNDSDAGSTCRDQEGSKVHQETPQETNTIVNTEQEHQEEQPQSPIKVDLDTQGTSDKTKATLPLAEEKHQKQTPGTTDVVDPFPTAENNSPPTQQDFPQTSALDAETEAILKGLDNPEELLRDLESDRRKEPVFIFTSLAGGSFHIIPRTNRLATILQANRIEFSYRDLGTDPQARNLWKAHASGKQLPGLVRGSDVVGNWQDVEDANEEYRLGELLYGV</sequence>